<dbReference type="EMBL" id="LT629791">
    <property type="protein sequence ID" value="SDU48393.1"/>
    <property type="molecule type" value="Genomic_DNA"/>
</dbReference>
<feature type="domain" description="Helicase ATP-binding" evidence="5">
    <location>
        <begin position="677"/>
        <end position="840"/>
    </location>
</feature>
<name>A0A1H2IW73_9ACTN</name>
<evidence type="ECO:0000313" key="7">
    <source>
        <dbReference type="EMBL" id="SDU48393.1"/>
    </source>
</evidence>
<dbReference type="InterPro" id="IPR049730">
    <property type="entry name" value="SNF2/RAD54-like_C"/>
</dbReference>
<dbReference type="InterPro" id="IPR027417">
    <property type="entry name" value="P-loop_NTPase"/>
</dbReference>
<keyword evidence="1" id="KW-0378">Hydrolase</keyword>
<dbReference type="GO" id="GO:0008270">
    <property type="term" value="F:zinc ion binding"/>
    <property type="evidence" value="ECO:0007669"/>
    <property type="project" value="UniProtKB-KW"/>
</dbReference>
<dbReference type="AlphaFoldDB" id="A0A1H2IW73"/>
<feature type="compositionally biased region" description="Low complexity" evidence="3">
    <location>
        <begin position="458"/>
        <end position="470"/>
    </location>
</feature>
<dbReference type="InterPro" id="IPR000330">
    <property type="entry name" value="SNF2_N"/>
</dbReference>
<gene>
    <name evidence="7" type="ORF">SAMN04488563_2071</name>
</gene>
<organism evidence="7 8">
    <name type="scientific">Jiangella alkaliphila</name>
    <dbReference type="NCBI Taxonomy" id="419479"/>
    <lineage>
        <taxon>Bacteria</taxon>
        <taxon>Bacillati</taxon>
        <taxon>Actinomycetota</taxon>
        <taxon>Actinomycetes</taxon>
        <taxon>Jiangellales</taxon>
        <taxon>Jiangellaceae</taxon>
        <taxon>Jiangella</taxon>
    </lineage>
</organism>
<evidence type="ECO:0000256" key="3">
    <source>
        <dbReference type="SAM" id="MobiDB-lite"/>
    </source>
</evidence>
<dbReference type="GO" id="GO:0016787">
    <property type="term" value="F:hydrolase activity"/>
    <property type="evidence" value="ECO:0007669"/>
    <property type="project" value="UniProtKB-KW"/>
</dbReference>
<reference evidence="8" key="1">
    <citation type="submission" date="2016-10" db="EMBL/GenBank/DDBJ databases">
        <authorList>
            <person name="Varghese N."/>
            <person name="Submissions S."/>
        </authorList>
    </citation>
    <scope>NUCLEOTIDE SEQUENCE [LARGE SCALE GENOMIC DNA]</scope>
    <source>
        <strain evidence="8">DSM 45079</strain>
    </source>
</reference>
<protein>
    <submittedName>
        <fullName evidence="7">SWIM zinc finger</fullName>
    </submittedName>
</protein>
<dbReference type="CDD" id="cd18012">
    <property type="entry name" value="DEXQc_arch_SWI2_SNF2"/>
    <property type="match status" value="1"/>
</dbReference>
<feature type="domain" description="Helicase C-terminal" evidence="6">
    <location>
        <begin position="965"/>
        <end position="1111"/>
    </location>
</feature>
<evidence type="ECO:0000259" key="6">
    <source>
        <dbReference type="PROSITE" id="PS51194"/>
    </source>
</evidence>
<feature type="region of interest" description="Disordered" evidence="3">
    <location>
        <begin position="458"/>
        <end position="491"/>
    </location>
</feature>
<dbReference type="Pfam" id="PF00176">
    <property type="entry name" value="SNF2-rel_dom"/>
    <property type="match status" value="1"/>
</dbReference>
<dbReference type="PROSITE" id="PS50966">
    <property type="entry name" value="ZF_SWIM"/>
    <property type="match status" value="1"/>
</dbReference>
<dbReference type="SMART" id="SM00487">
    <property type="entry name" value="DEXDc"/>
    <property type="match status" value="1"/>
</dbReference>
<dbReference type="InterPro" id="IPR014001">
    <property type="entry name" value="Helicase_ATP-bd"/>
</dbReference>
<dbReference type="CDD" id="cd18793">
    <property type="entry name" value="SF2_C_SNF"/>
    <property type="match status" value="1"/>
</dbReference>
<dbReference type="PANTHER" id="PTHR10799">
    <property type="entry name" value="SNF2/RAD54 HELICASE FAMILY"/>
    <property type="match status" value="1"/>
</dbReference>
<accession>A0A1H2IW73</accession>
<feature type="domain" description="SWIM-type" evidence="4">
    <location>
        <begin position="79"/>
        <end position="106"/>
    </location>
</feature>
<evidence type="ECO:0000259" key="5">
    <source>
        <dbReference type="PROSITE" id="PS51192"/>
    </source>
</evidence>
<keyword evidence="2" id="KW-0862">Zinc</keyword>
<keyword evidence="2" id="KW-0479">Metal-binding</keyword>
<dbReference type="SUPFAM" id="SSF52540">
    <property type="entry name" value="P-loop containing nucleoside triphosphate hydrolases"/>
    <property type="match status" value="2"/>
</dbReference>
<proteinExistence type="predicted"/>
<evidence type="ECO:0000313" key="8">
    <source>
        <dbReference type="Proteomes" id="UP000182977"/>
    </source>
</evidence>
<dbReference type="Gene3D" id="3.40.50.10810">
    <property type="entry name" value="Tandem AAA-ATPase domain"/>
    <property type="match status" value="1"/>
</dbReference>
<dbReference type="SMART" id="SM00490">
    <property type="entry name" value="HELICc"/>
    <property type="match status" value="1"/>
</dbReference>
<evidence type="ECO:0000259" key="4">
    <source>
        <dbReference type="PROSITE" id="PS50966"/>
    </source>
</evidence>
<dbReference type="Pfam" id="PF00271">
    <property type="entry name" value="Helicase_C"/>
    <property type="match status" value="1"/>
</dbReference>
<dbReference type="InterPro" id="IPR007527">
    <property type="entry name" value="Znf_SWIM"/>
</dbReference>
<dbReference type="Pfam" id="PF04434">
    <property type="entry name" value="SWIM"/>
    <property type="match status" value="1"/>
</dbReference>
<dbReference type="Proteomes" id="UP000182977">
    <property type="component" value="Chromosome I"/>
</dbReference>
<dbReference type="InterPro" id="IPR038718">
    <property type="entry name" value="SNF2-like_sf"/>
</dbReference>
<keyword evidence="2" id="KW-0863">Zinc-finger</keyword>
<keyword evidence="8" id="KW-1185">Reference proteome</keyword>
<dbReference type="Gene3D" id="3.40.50.300">
    <property type="entry name" value="P-loop containing nucleotide triphosphate hydrolases"/>
    <property type="match status" value="1"/>
</dbReference>
<dbReference type="PROSITE" id="PS51192">
    <property type="entry name" value="HELICASE_ATP_BIND_1"/>
    <property type="match status" value="1"/>
</dbReference>
<dbReference type="STRING" id="419479.SAMN04488563_2071"/>
<sequence>MGPASVIFMWPGIQANDDAGLLKAVDPSAYVRGLMYAQHGAVMDIAWEANEGIITGAVVGSARQPYSTVAFVRPAGPDNYVFVEGRCTCPVGFDCKHVVALVATALSDGGPVRGRRPEPVADWKQSLDSLLGGGGPSRDSSVEIAVELTLSSRPRATGRWDDAAGTSPRLLARLVRPGRGGWVAGELTWSRLRLRPELVAGPIDQLRWLRQFLLLYEAGRRDTTYSPYGPDEKHVDLTAFESSQLWPLLDEAARLGVRFVYGKKRSGDVDGYRVARLELDVTTDGRTGELVIIPVLTVAGVEGDVVPVRFIGDDGHGVVYVPRDNPETTNDPQNWRFGLAKLEPPAGRELQQLVLDDMRLTVPAADAARFRDEYVPRLQRLATVVSSDGSFVPPEVSGPTLVARADYGSGHGLELDWEWHYQVGDAARRVPLDDPFPDGADDGFRDPAAERALLAGLDPGLLDLGPPSDSGGNGAGSRPSRGRSPVDRRHFDGLDTMRFSTESLPRLRDLDDVEVEVMGEPADYREVGDSLVIGVSTEAEKGETDWFDLGVSITADGQDVPFTDLFTALARDEPYLLLPDGGYFSLEKPELQALRRLIDEARALGDHTGDGTRISRFQAGLWEELAELGVVTHQADAWQRQVNGLLALGTLDDDAVPPTTLRAQLRPYQLDGYRWLTFLWENGLGGILADDMGLGKTLQTLALICHAKQADPDMPPFLVVAPTSVVSNWVTEAARFAPGLTVVPVSDTLRRRGQSLDEVVAGADVVVTTYTLMRLDADAYGQARWSGLVLDEAQHVKNHQSKTYQAARRLPVPFKLAVTGTPVENNLMELWSQLSIAAPGLFPHPRRFEEYYGRPIERQGDADRLAQFRRRIKPLVLRRTKEQVAADLPAKQEQVLEVELHPKHRKVYDKHLQRERQRVLGLLDDVDKNRLTILRSLTLLRQLSLHAGLVDDEHGDLASAKIDLLIEQLGDVIDGGHRALVFSQFTGFLGLVRERLEAAGIEYCYLDGSTRHREQVIAQFKEGVAPVFLISLKAGGFGLNLTEADYCFILDPWWNPATEAQAVDRTHRIGQTRNVMVYRLIAADTIEQKVMALKDRKAKLSASVMDDGNAFGGRLDVDDIRNLLE</sequence>
<evidence type="ECO:0000256" key="2">
    <source>
        <dbReference type="PROSITE-ProRule" id="PRU00325"/>
    </source>
</evidence>
<dbReference type="GO" id="GO:0005524">
    <property type="term" value="F:ATP binding"/>
    <property type="evidence" value="ECO:0007669"/>
    <property type="project" value="InterPro"/>
</dbReference>
<evidence type="ECO:0000256" key="1">
    <source>
        <dbReference type="ARBA" id="ARBA00022801"/>
    </source>
</evidence>
<dbReference type="PROSITE" id="PS51194">
    <property type="entry name" value="HELICASE_CTER"/>
    <property type="match status" value="1"/>
</dbReference>
<dbReference type="InterPro" id="IPR001650">
    <property type="entry name" value="Helicase_C-like"/>
</dbReference>